<keyword evidence="4" id="KW-1185">Reference proteome</keyword>
<comment type="caution">
    <text evidence="3">The sequence shown here is derived from an EMBL/GenBank/DDBJ whole genome shotgun (WGS) entry which is preliminary data.</text>
</comment>
<dbReference type="AlphaFoldDB" id="A0A8J3NE70"/>
<dbReference type="PANTHER" id="PTHR42915:SF1">
    <property type="entry name" value="PEPTIDOGLYCAN BETA-N-ACETYLMURAMIDASE NAMZ"/>
    <property type="match status" value="1"/>
</dbReference>
<evidence type="ECO:0000313" key="4">
    <source>
        <dbReference type="Proteomes" id="UP000612808"/>
    </source>
</evidence>
<dbReference type="Pfam" id="PF20732">
    <property type="entry name" value="NamZ_C"/>
    <property type="match status" value="1"/>
</dbReference>
<accession>A0A8J3NE70</accession>
<dbReference type="Pfam" id="PF07075">
    <property type="entry name" value="NamZ_N"/>
    <property type="match status" value="1"/>
</dbReference>
<evidence type="ECO:0000259" key="1">
    <source>
        <dbReference type="Pfam" id="PF07075"/>
    </source>
</evidence>
<dbReference type="EMBL" id="BOMB01000026">
    <property type="protein sequence ID" value="GID13747.1"/>
    <property type="molecule type" value="Genomic_DNA"/>
</dbReference>
<dbReference type="InterPro" id="IPR008302">
    <property type="entry name" value="NamZ"/>
</dbReference>
<name>A0A8J3NE70_9ACTN</name>
<dbReference type="Gene3D" id="3.40.50.12170">
    <property type="entry name" value="Uncharacterised protein PF07075, DUF1343"/>
    <property type="match status" value="1"/>
</dbReference>
<dbReference type="InterPro" id="IPR048503">
    <property type="entry name" value="NamZ_C"/>
</dbReference>
<proteinExistence type="predicted"/>
<evidence type="ECO:0008006" key="5">
    <source>
        <dbReference type="Google" id="ProtNLM"/>
    </source>
</evidence>
<dbReference type="PIRSF" id="PIRSF016719">
    <property type="entry name" value="UCP016719"/>
    <property type="match status" value="1"/>
</dbReference>
<protein>
    <recommendedName>
        <fullName evidence="5">DUF1343 domain-containing protein</fullName>
    </recommendedName>
</protein>
<dbReference type="PANTHER" id="PTHR42915">
    <property type="entry name" value="HYPOTHETICAL 460 KDA PROTEIN IN FEUA-SIGW INTERGENIC REGION [PRECURSOR]"/>
    <property type="match status" value="1"/>
</dbReference>
<reference evidence="3" key="1">
    <citation type="submission" date="2021-01" db="EMBL/GenBank/DDBJ databases">
        <title>Whole genome shotgun sequence of Actinocatenispora rupis NBRC 107355.</title>
        <authorList>
            <person name="Komaki H."/>
            <person name="Tamura T."/>
        </authorList>
    </citation>
    <scope>NUCLEOTIDE SEQUENCE</scope>
    <source>
        <strain evidence="3">NBRC 107355</strain>
    </source>
</reference>
<dbReference type="Gene3D" id="3.90.1150.140">
    <property type="match status" value="1"/>
</dbReference>
<feature type="domain" description="Peptidoglycan beta-N-acetylmuramidase NamZ C-terminal" evidence="2">
    <location>
        <begin position="234"/>
        <end position="374"/>
    </location>
</feature>
<evidence type="ECO:0000313" key="3">
    <source>
        <dbReference type="EMBL" id="GID13747.1"/>
    </source>
</evidence>
<evidence type="ECO:0000259" key="2">
    <source>
        <dbReference type="Pfam" id="PF20732"/>
    </source>
</evidence>
<dbReference type="Proteomes" id="UP000612808">
    <property type="component" value="Unassembled WGS sequence"/>
</dbReference>
<sequence length="389" mass="41526">MSAVRTGAQRLCADPTLAGPGRLGLITNFTGVLPDLTSTVDGARAAGVELAALFSPEHGIRGTVQAGYSEAEAVDPASGLPVFDTYLKSGAALDELLVDSTVDTLLYDLQDIGTRFYTYIWTMFDVMVSAARTGKRFVVLDRPNPVGGAVCEGPGLSAEFASFVGRVSVPVRHGLTVGELARHLNASAVPAAAGRPVDLDVIALDGWRRDMTAADTGQPWVMPSPNVPTADSALVYPGTGLFEGTNLSEGRGTTRPFELIGAPYLDARFVPALRALELPGAAFREVWFTPTFHKYAGQALRGVQVHVTDAREFEPVRTAVTMLATLRDLYPDGFGWRTNGSGVEQTAHRHFVDLLWGSDDLRRTLDAGGDPRALVPPRSAPVGDHLLYP</sequence>
<gene>
    <name evidence="3" type="ORF">Aru02nite_46360</name>
</gene>
<dbReference type="GO" id="GO:0033922">
    <property type="term" value="F:peptidoglycan beta-N-acetylmuramidase activity"/>
    <property type="evidence" value="ECO:0007669"/>
    <property type="project" value="InterPro"/>
</dbReference>
<dbReference type="InterPro" id="IPR048502">
    <property type="entry name" value="NamZ_N"/>
</dbReference>
<feature type="domain" description="Peptidoglycan beta-N-acetylmuramidase NamZ N-terminal" evidence="1">
    <location>
        <begin position="24"/>
        <end position="230"/>
    </location>
</feature>
<organism evidence="3 4">
    <name type="scientific">Actinocatenispora rupis</name>
    <dbReference type="NCBI Taxonomy" id="519421"/>
    <lineage>
        <taxon>Bacteria</taxon>
        <taxon>Bacillati</taxon>
        <taxon>Actinomycetota</taxon>
        <taxon>Actinomycetes</taxon>
        <taxon>Micromonosporales</taxon>
        <taxon>Micromonosporaceae</taxon>
        <taxon>Actinocatenispora</taxon>
    </lineage>
</organism>
<dbReference type="RefSeq" id="WP_203661051.1">
    <property type="nucleotide sequence ID" value="NZ_BAAAZM010000020.1"/>
</dbReference>